<evidence type="ECO:0000256" key="6">
    <source>
        <dbReference type="RuleBase" id="RU003355"/>
    </source>
</evidence>
<keyword evidence="2 5" id="KW-0645">Protease</keyword>
<evidence type="ECO:0000256" key="2">
    <source>
        <dbReference type="ARBA" id="ARBA00022670"/>
    </source>
</evidence>
<sequence>MAQTISLNDASEDQLVTLLGLTADQARAIIGRRPFVSAEAAASALPRATAAKLSGVDVPLLNINDATASDLARIVRIAPDLAQSILAGRPYYSLFELRRHFAGDPAAFARLAAFFCAAEFSYRDKLSGNVIRLVPDRSRMLVRFAEGQTESAKDVGHPLGLKPMSARTRSPQQYAVYDARQVESGADPVAALRKEASVASVMPSFKDKDGCTRYADGELCLVQFQHGASLVDQSTLLASIGAAVQERHRTPGLLTVRIPGAGANPALLINALATFNASDKVKFAEPAYIGLNDLESAALRAVPAVETETAAVPWNLQLVRAVEAWGLTTGSEKIVVAVIDTGVDMTHPALAGGLVPRPQIESWNFTDVGGADPDDDEGHGTFIAGLLVGNGAMGIRGLCPQCRVLPLKVPLEGATQSYGRRRDAILYALDFAPPDTRLIINLSWKTTGDIAAIRDAINVAASRNALVVCSAGNWPNGPSEPHFPSDYPSNMSVGAVSPDERRAVYSFYGAEVDLAAPGGSGSDVNAENITSSGLDAGLAVDFGTSFSAPHVAGAAALVWSRFPNLAQRDVRTRLEGAAKPLADDGLGRGLLDAAAGLGGGAQIVVTPPASADSAGLDAVNNDDLATLIAAFHLLPITARLLIAHRPFSQLDEIRGILGLTDEQFEAIAAFSGV</sequence>
<dbReference type="PROSITE" id="PS51892">
    <property type="entry name" value="SUBTILASE"/>
    <property type="match status" value="1"/>
</dbReference>
<feature type="active site" description="Charge relay system" evidence="5">
    <location>
        <position position="340"/>
    </location>
</feature>
<evidence type="ECO:0000313" key="9">
    <source>
        <dbReference type="Proteomes" id="UP001139104"/>
    </source>
</evidence>
<dbReference type="InterPro" id="IPR000209">
    <property type="entry name" value="Peptidase_S8/S53_dom"/>
</dbReference>
<feature type="active site" description="Charge relay system" evidence="5">
    <location>
        <position position="379"/>
    </location>
</feature>
<dbReference type="EMBL" id="JAIVFP010000001">
    <property type="protein sequence ID" value="MCI4681216.1"/>
    <property type="molecule type" value="Genomic_DNA"/>
</dbReference>
<dbReference type="InterPro" id="IPR050131">
    <property type="entry name" value="Peptidase_S8_subtilisin-like"/>
</dbReference>
<dbReference type="Pfam" id="PF00082">
    <property type="entry name" value="Peptidase_S8"/>
    <property type="match status" value="1"/>
</dbReference>
<dbReference type="InterPro" id="IPR023828">
    <property type="entry name" value="Peptidase_S8_Ser-AS"/>
</dbReference>
<dbReference type="InterPro" id="IPR010994">
    <property type="entry name" value="RuvA_2-like"/>
</dbReference>
<reference evidence="8" key="1">
    <citation type="journal article" date="2022" name="ISME J.">
        <title>Identification of active gaseous-alkane degraders at natural gas seeps.</title>
        <authorList>
            <person name="Farhan Ul Haque M."/>
            <person name="Hernandez M."/>
            <person name="Crombie A.T."/>
            <person name="Murrell J.C."/>
        </authorList>
    </citation>
    <scope>NUCLEOTIDE SEQUENCE</scope>
    <source>
        <strain evidence="8">PC2</strain>
    </source>
</reference>
<dbReference type="PANTHER" id="PTHR43806:SF11">
    <property type="entry name" value="CEREVISIN-RELATED"/>
    <property type="match status" value="1"/>
</dbReference>
<comment type="similarity">
    <text evidence="1 5 6">Belongs to the peptidase S8 family.</text>
</comment>
<name>A0ABS9Z159_9HYPH</name>
<keyword evidence="9" id="KW-1185">Reference proteome</keyword>
<feature type="domain" description="Peptidase S8/S53" evidence="7">
    <location>
        <begin position="332"/>
        <end position="586"/>
    </location>
</feature>
<dbReference type="PROSITE" id="PS00138">
    <property type="entry name" value="SUBTILASE_SER"/>
    <property type="match status" value="1"/>
</dbReference>
<protein>
    <submittedName>
        <fullName evidence="8">S8 family serine peptidase</fullName>
    </submittedName>
</protein>
<dbReference type="PRINTS" id="PR00723">
    <property type="entry name" value="SUBTILISIN"/>
</dbReference>
<dbReference type="InterPro" id="IPR036852">
    <property type="entry name" value="Peptidase_S8/S53_dom_sf"/>
</dbReference>
<dbReference type="SUPFAM" id="SSF81585">
    <property type="entry name" value="PsbU/PolX domain-like"/>
    <property type="match status" value="1"/>
</dbReference>
<dbReference type="Gene3D" id="3.40.50.200">
    <property type="entry name" value="Peptidase S8/S53 domain"/>
    <property type="match status" value="1"/>
</dbReference>
<evidence type="ECO:0000256" key="4">
    <source>
        <dbReference type="ARBA" id="ARBA00022825"/>
    </source>
</evidence>
<organism evidence="8 9">
    <name type="scientific">Candidatus Rhodoblastus alkanivorans</name>
    <dbReference type="NCBI Taxonomy" id="2954117"/>
    <lineage>
        <taxon>Bacteria</taxon>
        <taxon>Pseudomonadati</taxon>
        <taxon>Pseudomonadota</taxon>
        <taxon>Alphaproteobacteria</taxon>
        <taxon>Hyphomicrobiales</taxon>
        <taxon>Rhodoblastaceae</taxon>
        <taxon>Rhodoblastus</taxon>
    </lineage>
</organism>
<evidence type="ECO:0000256" key="3">
    <source>
        <dbReference type="ARBA" id="ARBA00022801"/>
    </source>
</evidence>
<gene>
    <name evidence="8" type="ORF">K2U94_00245</name>
</gene>
<keyword evidence="4 5" id="KW-0720">Serine protease</keyword>
<dbReference type="RefSeq" id="WP_243065297.1">
    <property type="nucleotide sequence ID" value="NZ_JAIVFK010000008.1"/>
</dbReference>
<dbReference type="InterPro" id="IPR015500">
    <property type="entry name" value="Peptidase_S8_subtilisin-rel"/>
</dbReference>
<dbReference type="PROSITE" id="PS00137">
    <property type="entry name" value="SUBTILASE_HIS"/>
    <property type="match status" value="1"/>
</dbReference>
<evidence type="ECO:0000313" key="8">
    <source>
        <dbReference type="EMBL" id="MCI4681216.1"/>
    </source>
</evidence>
<evidence type="ECO:0000256" key="1">
    <source>
        <dbReference type="ARBA" id="ARBA00011073"/>
    </source>
</evidence>
<accession>A0ABS9Z159</accession>
<keyword evidence="3 5" id="KW-0378">Hydrolase</keyword>
<evidence type="ECO:0000259" key="7">
    <source>
        <dbReference type="Pfam" id="PF00082"/>
    </source>
</evidence>
<dbReference type="SUPFAM" id="SSF47781">
    <property type="entry name" value="RuvA domain 2-like"/>
    <property type="match status" value="1"/>
</dbReference>
<feature type="active site" description="Charge relay system" evidence="5">
    <location>
        <position position="545"/>
    </location>
</feature>
<dbReference type="Gene3D" id="1.10.150.320">
    <property type="entry name" value="Photosystem II 12 kDa extrinsic protein"/>
    <property type="match status" value="1"/>
</dbReference>
<evidence type="ECO:0000256" key="5">
    <source>
        <dbReference type="PROSITE-ProRule" id="PRU01240"/>
    </source>
</evidence>
<dbReference type="SUPFAM" id="SSF52743">
    <property type="entry name" value="Subtilisin-like"/>
    <property type="match status" value="1"/>
</dbReference>
<dbReference type="InterPro" id="IPR022398">
    <property type="entry name" value="Peptidase_S8_His-AS"/>
</dbReference>
<proteinExistence type="inferred from homology"/>
<comment type="caution">
    <text evidence="8">The sequence shown here is derived from an EMBL/GenBank/DDBJ whole genome shotgun (WGS) entry which is preliminary data.</text>
</comment>
<dbReference type="PROSITE" id="PS00136">
    <property type="entry name" value="SUBTILASE_ASP"/>
    <property type="match status" value="1"/>
</dbReference>
<dbReference type="Proteomes" id="UP001139104">
    <property type="component" value="Unassembled WGS sequence"/>
</dbReference>
<dbReference type="PANTHER" id="PTHR43806">
    <property type="entry name" value="PEPTIDASE S8"/>
    <property type="match status" value="1"/>
</dbReference>
<dbReference type="InterPro" id="IPR023827">
    <property type="entry name" value="Peptidase_S8_Asp-AS"/>
</dbReference>